<protein>
    <recommendedName>
        <fullName evidence="1">Phytase-like domain-containing protein</fullName>
    </recommendedName>
</protein>
<reference evidence="2 3" key="1">
    <citation type="submission" date="2013-06" db="EMBL/GenBank/DDBJ databases">
        <title>The Genome Sequence of Acinetobacter rudis CIP 110305.</title>
        <authorList>
            <consortium name="The Broad Institute Genome Sequencing Platform"/>
            <consortium name="The Broad Institute Genome Sequencing Center for Infectious Disease"/>
            <person name="Cerqueira G."/>
            <person name="Feldgarden M."/>
            <person name="Courvalin P."/>
            <person name="Perichon B."/>
            <person name="Grillot-Courvalin C."/>
            <person name="Clermont D."/>
            <person name="Rocha E."/>
            <person name="Yoon E.-J."/>
            <person name="Nemec A."/>
            <person name="Young S.K."/>
            <person name="Zeng Q."/>
            <person name="Gargeya S."/>
            <person name="Fitzgerald M."/>
            <person name="Abouelleil A."/>
            <person name="Alvarado L."/>
            <person name="Berlin A.M."/>
            <person name="Chapman S.B."/>
            <person name="Dewar J."/>
            <person name="Goldberg J."/>
            <person name="Griggs A."/>
            <person name="Gujja S."/>
            <person name="Hansen M."/>
            <person name="Howarth C."/>
            <person name="Imamovic A."/>
            <person name="Larimer J."/>
            <person name="McCowan C."/>
            <person name="Murphy C."/>
            <person name="Pearson M."/>
            <person name="Priest M."/>
            <person name="Roberts A."/>
            <person name="Saif S."/>
            <person name="Shea T."/>
            <person name="Sykes S."/>
            <person name="Wortman J."/>
            <person name="Nusbaum C."/>
            <person name="Birren B."/>
        </authorList>
    </citation>
    <scope>NUCLEOTIDE SEQUENCE [LARGE SCALE GENOMIC DNA]</scope>
    <source>
        <strain evidence="2 3">CIP 110305</strain>
    </source>
</reference>
<evidence type="ECO:0000313" key="2">
    <source>
        <dbReference type="EMBL" id="EPF79825.1"/>
    </source>
</evidence>
<evidence type="ECO:0000259" key="1">
    <source>
        <dbReference type="Pfam" id="PF13449"/>
    </source>
</evidence>
<dbReference type="Pfam" id="PF13449">
    <property type="entry name" value="Phytase-like"/>
    <property type="match status" value="1"/>
</dbReference>
<dbReference type="PATRIC" id="fig|421052.3.peg.703"/>
<dbReference type="AlphaFoldDB" id="S3NIE3"/>
<dbReference type="SUPFAM" id="SSF101898">
    <property type="entry name" value="NHL repeat"/>
    <property type="match status" value="1"/>
</dbReference>
<dbReference type="EMBL" id="ATGI01000006">
    <property type="protein sequence ID" value="EPF79825.1"/>
    <property type="molecule type" value="Genomic_DNA"/>
</dbReference>
<dbReference type="Proteomes" id="UP000014568">
    <property type="component" value="Unassembled WGS sequence"/>
</dbReference>
<dbReference type="OrthoDB" id="292013at2"/>
<dbReference type="HOGENOM" id="CLU_047242_0_0_6"/>
<keyword evidence="3" id="KW-1185">Reference proteome</keyword>
<dbReference type="STRING" id="632955.GCA_000829675_02942"/>
<feature type="domain" description="Phytase-like" evidence="1">
    <location>
        <begin position="66"/>
        <end position="372"/>
    </location>
</feature>
<dbReference type="PANTHER" id="PTHR37957:SF1">
    <property type="entry name" value="PHYTASE-LIKE DOMAIN-CONTAINING PROTEIN"/>
    <property type="match status" value="1"/>
</dbReference>
<dbReference type="eggNOG" id="COG4222">
    <property type="taxonomic scope" value="Bacteria"/>
</dbReference>
<proteinExistence type="predicted"/>
<dbReference type="RefSeq" id="WP_016655144.1">
    <property type="nucleotide sequence ID" value="NZ_KE340351.1"/>
</dbReference>
<accession>S3NIE3</accession>
<organism evidence="2 3">
    <name type="scientific">Acinetobacter rudis CIP 110305</name>
    <dbReference type="NCBI Taxonomy" id="421052"/>
    <lineage>
        <taxon>Bacteria</taxon>
        <taxon>Pseudomonadati</taxon>
        <taxon>Pseudomonadota</taxon>
        <taxon>Gammaproteobacteria</taxon>
        <taxon>Moraxellales</taxon>
        <taxon>Moraxellaceae</taxon>
        <taxon>Acinetobacter</taxon>
    </lineage>
</organism>
<dbReference type="PANTHER" id="PTHR37957">
    <property type="entry name" value="BLR7070 PROTEIN"/>
    <property type="match status" value="1"/>
</dbReference>
<gene>
    <name evidence="2" type="ORF">F945_00713</name>
</gene>
<comment type="caution">
    <text evidence="2">The sequence shown here is derived from an EMBL/GenBank/DDBJ whole genome shotgun (WGS) entry which is preliminary data.</text>
</comment>
<name>S3NIE3_9GAMM</name>
<evidence type="ECO:0000313" key="3">
    <source>
        <dbReference type="Proteomes" id="UP000014568"/>
    </source>
</evidence>
<sequence>MSEKINPLKPLILCSSIVLLSLNLLGCNDDDADEVIQPPTITNEIKSLKLIGDYTIPTKTMYNGVEFGGISGLDRDKQGRYWAISDDRGGERGAPRFYQLSIELDQSKIHAVNIKNMIYLRDQKNQFLPSDQRTMDPESIRIAANGNLYISSEGNFVANANSIQPYVREYKLNGEYIAEFKLPNMFNYTDNKTTGGRSNKLFESLAITPKGQLFTANEDSLIQDGEISSLKQGGVVRIMKLDPLNHQSQTQYAYPLEKIPHESIVGGYPADNGLSEMLAISENEFIAVERAFADGVGNTIRLYKTQIAQDTTDIQHIESLKNAKYTPMKKQLLLEMPLNYQNIKLDNIEGISWGPTLANGHRSLILVADNNFSEQQTTQFIAFEILPK</sequence>
<dbReference type="InterPro" id="IPR027372">
    <property type="entry name" value="Phytase-like_dom"/>
</dbReference>